<keyword evidence="1" id="KW-1015">Disulfide bond</keyword>
<evidence type="ECO:0000313" key="3">
    <source>
        <dbReference type="Ensembl" id="ENSGALP00010022002.1"/>
    </source>
</evidence>
<accession>A0A8V0YTE6</accession>
<reference evidence="3" key="3">
    <citation type="submission" date="2025-09" db="UniProtKB">
        <authorList>
            <consortium name="Ensembl"/>
        </authorList>
    </citation>
    <scope>IDENTIFICATION</scope>
    <source>
        <strain evidence="3">broiler</strain>
    </source>
</reference>
<dbReference type="InterPro" id="IPR050098">
    <property type="entry name" value="TFPI/VKTCI-like"/>
</dbReference>
<dbReference type="Proteomes" id="UP000000539">
    <property type="component" value="Chromosome 20"/>
</dbReference>
<dbReference type="PANTHER" id="PTHR10083">
    <property type="entry name" value="KUNITZ-TYPE PROTEASE INHIBITOR-RELATED"/>
    <property type="match status" value="1"/>
</dbReference>
<evidence type="ECO:0000256" key="1">
    <source>
        <dbReference type="ARBA" id="ARBA00023157"/>
    </source>
</evidence>
<reference evidence="3" key="2">
    <citation type="submission" date="2025-08" db="UniProtKB">
        <authorList>
            <consortium name="Ensembl"/>
        </authorList>
    </citation>
    <scope>IDENTIFICATION</scope>
    <source>
        <strain evidence="3">broiler</strain>
    </source>
</reference>
<name>A0A8V0YTE6_CHICK</name>
<dbReference type="Pfam" id="PF00014">
    <property type="entry name" value="Kunitz_BPTI"/>
    <property type="match status" value="1"/>
</dbReference>
<dbReference type="PANTHER" id="PTHR10083:SF374">
    <property type="entry name" value="BPTI_KUNITZ INHIBITOR DOMAIN-CONTAINING PROTEIN"/>
    <property type="match status" value="1"/>
</dbReference>
<evidence type="ECO:0000313" key="4">
    <source>
        <dbReference type="Proteomes" id="UP000000539"/>
    </source>
</evidence>
<dbReference type="Ensembl" id="ENSGALT00010038131.1">
    <property type="protein sequence ID" value="ENSGALP00010022002.1"/>
    <property type="gene ID" value="ENSGALG00010015836.1"/>
</dbReference>
<dbReference type="PROSITE" id="PS00280">
    <property type="entry name" value="BPTI_KUNITZ_1"/>
    <property type="match status" value="1"/>
</dbReference>
<sequence length="104" mass="11206">RGLWQEGRGRREWVQVALGCTWQGGVRWVAEAGCAADICHLPAVPGPCGGHELSFFYNVTSGRCETFPYSGCGGNANRFGTRAACRRACLGHGEGTELWVMGVM</sequence>
<feature type="domain" description="BPTI/Kunitz inhibitor" evidence="2">
    <location>
        <begin position="39"/>
        <end position="89"/>
    </location>
</feature>
<dbReference type="GO" id="GO:0004867">
    <property type="term" value="F:serine-type endopeptidase inhibitor activity"/>
    <property type="evidence" value="ECO:0007669"/>
    <property type="project" value="InterPro"/>
</dbReference>
<dbReference type="InterPro" id="IPR020901">
    <property type="entry name" value="Prtase_inh_Kunz-CS"/>
</dbReference>
<proteinExistence type="predicted"/>
<protein>
    <recommendedName>
        <fullName evidence="2">BPTI/Kunitz inhibitor domain-containing protein</fullName>
    </recommendedName>
</protein>
<reference evidence="3" key="1">
    <citation type="submission" date="2020-11" db="EMBL/GenBank/DDBJ databases">
        <title>Gallus gallus (Chicken) genome, bGalGal1, GRCg7b, maternal haplotype autosomes + Z &amp; W.</title>
        <authorList>
            <person name="Warren W."/>
            <person name="Formenti G."/>
            <person name="Fedrigo O."/>
            <person name="Haase B."/>
            <person name="Mountcastle J."/>
            <person name="Balacco J."/>
            <person name="Tracey A."/>
            <person name="Schneider V."/>
            <person name="Okimoto R."/>
            <person name="Cheng H."/>
            <person name="Hawken R."/>
            <person name="Howe K."/>
            <person name="Jarvis E.D."/>
        </authorList>
    </citation>
    <scope>NUCLEOTIDE SEQUENCE [LARGE SCALE GENOMIC DNA]</scope>
    <source>
        <strain evidence="3">Broiler</strain>
    </source>
</reference>
<dbReference type="AlphaFoldDB" id="A0A8V0YTE6"/>
<organism evidence="3 4">
    <name type="scientific">Gallus gallus</name>
    <name type="common">Chicken</name>
    <dbReference type="NCBI Taxonomy" id="9031"/>
    <lineage>
        <taxon>Eukaryota</taxon>
        <taxon>Metazoa</taxon>
        <taxon>Chordata</taxon>
        <taxon>Craniata</taxon>
        <taxon>Vertebrata</taxon>
        <taxon>Euteleostomi</taxon>
        <taxon>Archelosauria</taxon>
        <taxon>Archosauria</taxon>
        <taxon>Dinosauria</taxon>
        <taxon>Saurischia</taxon>
        <taxon>Theropoda</taxon>
        <taxon>Coelurosauria</taxon>
        <taxon>Aves</taxon>
        <taxon>Neognathae</taxon>
        <taxon>Galloanserae</taxon>
        <taxon>Galliformes</taxon>
        <taxon>Phasianidae</taxon>
        <taxon>Phasianinae</taxon>
        <taxon>Gallus</taxon>
    </lineage>
</organism>
<dbReference type="SUPFAM" id="SSF57362">
    <property type="entry name" value="BPTI-like"/>
    <property type="match status" value="1"/>
</dbReference>
<dbReference type="InterPro" id="IPR002223">
    <property type="entry name" value="Kunitz_BPTI"/>
</dbReference>
<dbReference type="FunCoup" id="A0A8V0YTE6">
    <property type="interactions" value="1"/>
</dbReference>
<dbReference type="InterPro" id="IPR036880">
    <property type="entry name" value="Kunitz_BPTI_sf"/>
</dbReference>
<dbReference type="CDD" id="cd00109">
    <property type="entry name" value="Kunitz-type"/>
    <property type="match status" value="1"/>
</dbReference>
<dbReference type="GeneTree" id="ENSGT01070000256035"/>
<dbReference type="Gene3D" id="4.10.410.10">
    <property type="entry name" value="Pancreatic trypsin inhibitor Kunitz domain"/>
    <property type="match status" value="1"/>
</dbReference>
<evidence type="ECO:0000259" key="2">
    <source>
        <dbReference type="PROSITE" id="PS50279"/>
    </source>
</evidence>
<keyword evidence="4" id="KW-1185">Reference proteome</keyword>
<dbReference type="SMART" id="SM00131">
    <property type="entry name" value="KU"/>
    <property type="match status" value="1"/>
</dbReference>
<dbReference type="FunFam" id="4.10.410.10:FF:000020">
    <property type="entry name" value="Collagen, type VI, alpha 3"/>
    <property type="match status" value="1"/>
</dbReference>
<dbReference type="PRINTS" id="PR00759">
    <property type="entry name" value="BASICPTASE"/>
</dbReference>
<dbReference type="PROSITE" id="PS50279">
    <property type="entry name" value="BPTI_KUNITZ_2"/>
    <property type="match status" value="1"/>
</dbReference>